<dbReference type="EMBL" id="QOKW01000002">
    <property type="protein sequence ID" value="KAA0683417.1"/>
    <property type="molecule type" value="Genomic_DNA"/>
</dbReference>
<dbReference type="AlphaFoldDB" id="A0A9W7NMY9"/>
<accession>A0A9W7NMY9</accession>
<keyword evidence="2" id="KW-1133">Transmembrane helix</keyword>
<keyword evidence="2" id="KW-0472">Membrane</keyword>
<evidence type="ECO:0000313" key="3">
    <source>
        <dbReference type="EMBL" id="KAA0683417.1"/>
    </source>
</evidence>
<sequence>MSTTTPLRPHADATTPKGDGPTPLPERPDGLPRGSRFPAPRVEAIRGPRLVAIWVGLAAGAWAVAVGAGYGLYVVVQSVL</sequence>
<gene>
    <name evidence="3" type="ORF">DS843_03225</name>
</gene>
<feature type="region of interest" description="Disordered" evidence="1">
    <location>
        <begin position="1"/>
        <end position="39"/>
    </location>
</feature>
<proteinExistence type="predicted"/>
<evidence type="ECO:0000256" key="2">
    <source>
        <dbReference type="SAM" id="Phobius"/>
    </source>
</evidence>
<evidence type="ECO:0000256" key="1">
    <source>
        <dbReference type="SAM" id="MobiDB-lite"/>
    </source>
</evidence>
<protein>
    <submittedName>
        <fullName evidence="3">Uncharacterized protein</fullName>
    </submittedName>
</protein>
<comment type="caution">
    <text evidence="3">The sequence shown here is derived from an EMBL/GenBank/DDBJ whole genome shotgun (WGS) entry which is preliminary data.</text>
</comment>
<reference evidence="3 4" key="1">
    <citation type="submission" date="2018-07" db="EMBL/GenBank/DDBJ databases">
        <title>Genome sequence of Azospirillum sp. ATCC 49961.</title>
        <authorList>
            <person name="Sant'Anna F.H."/>
            <person name="Baldani J.I."/>
            <person name="Zilli J.E."/>
            <person name="Reis V.M."/>
            <person name="Hartmann A."/>
            <person name="Cruz L."/>
            <person name="de Souza E.M."/>
            <person name="de Oliveira Pedrosa F."/>
            <person name="Passaglia L.M.P."/>
        </authorList>
    </citation>
    <scope>NUCLEOTIDE SEQUENCE [LARGE SCALE GENOMIC DNA]</scope>
    <source>
        <strain evidence="3 4">ATCC 49961</strain>
    </source>
</reference>
<organism evidence="3 4">
    <name type="scientific">Roseomonas genomospecies 6</name>
    <dbReference type="NCBI Taxonomy" id="214106"/>
    <lineage>
        <taxon>Bacteria</taxon>
        <taxon>Pseudomonadati</taxon>
        <taxon>Pseudomonadota</taxon>
        <taxon>Alphaproteobacteria</taxon>
        <taxon>Acetobacterales</taxon>
        <taxon>Roseomonadaceae</taxon>
        <taxon>Roseomonas</taxon>
    </lineage>
</organism>
<dbReference type="RefSeq" id="WP_149467464.1">
    <property type="nucleotide sequence ID" value="NZ_QOKW01000002.1"/>
</dbReference>
<feature type="transmembrane region" description="Helical" evidence="2">
    <location>
        <begin position="51"/>
        <end position="76"/>
    </location>
</feature>
<keyword evidence="2" id="KW-0812">Transmembrane</keyword>
<name>A0A9W7NMY9_9PROT</name>
<dbReference type="OrthoDB" id="9967941at2"/>
<evidence type="ECO:0000313" key="4">
    <source>
        <dbReference type="Proteomes" id="UP000480854"/>
    </source>
</evidence>
<dbReference type="Proteomes" id="UP000480854">
    <property type="component" value="Unassembled WGS sequence"/>
</dbReference>
<keyword evidence="4" id="KW-1185">Reference proteome</keyword>